<dbReference type="EMBL" id="VJMF01000027">
    <property type="protein sequence ID" value="TRL35762.1"/>
    <property type="molecule type" value="Genomic_DNA"/>
</dbReference>
<name>A0A549T1K1_METSR</name>
<dbReference type="Proteomes" id="UP000316781">
    <property type="component" value="Unassembled WGS sequence"/>
</dbReference>
<evidence type="ECO:0000256" key="1">
    <source>
        <dbReference type="ARBA" id="ARBA00022649"/>
    </source>
</evidence>
<dbReference type="Pfam" id="PF05016">
    <property type="entry name" value="ParE_toxin"/>
    <property type="match status" value="1"/>
</dbReference>
<keyword evidence="1" id="KW-1277">Toxin-antitoxin system</keyword>
<comment type="caution">
    <text evidence="2">The sequence shown here is derived from an EMBL/GenBank/DDBJ whole genome shotgun (WGS) entry which is preliminary data.</text>
</comment>
<dbReference type="AlphaFoldDB" id="A0A549T1K1"/>
<dbReference type="InterPro" id="IPR035093">
    <property type="entry name" value="RelE/ParE_toxin_dom_sf"/>
</dbReference>
<dbReference type="InterPro" id="IPR007712">
    <property type="entry name" value="RelE/ParE_toxin"/>
</dbReference>
<protein>
    <submittedName>
        <fullName evidence="2">Type II toxin-antitoxin system RelE/ParE family toxin</fullName>
    </submittedName>
</protein>
<accession>A0A549T1K1</accession>
<sequence length="97" mass="11338">MTDAALRNLDEIFLYLSDRMDDLVRARDIIEQLVEQCEKMAALPILLGRPRDELSPGLRSFPFRGYMIFMIYRESALEIVNILHGRRDIDAFFEDDA</sequence>
<dbReference type="Gene3D" id="3.30.2310.20">
    <property type="entry name" value="RelE-like"/>
    <property type="match status" value="1"/>
</dbReference>
<organism evidence="2 3">
    <name type="scientific">Methylosinus sporium</name>
    <dbReference type="NCBI Taxonomy" id="428"/>
    <lineage>
        <taxon>Bacteria</taxon>
        <taxon>Pseudomonadati</taxon>
        <taxon>Pseudomonadota</taxon>
        <taxon>Alphaproteobacteria</taxon>
        <taxon>Hyphomicrobiales</taxon>
        <taxon>Methylocystaceae</taxon>
        <taxon>Methylosinus</taxon>
    </lineage>
</organism>
<evidence type="ECO:0000313" key="3">
    <source>
        <dbReference type="Proteomes" id="UP000316781"/>
    </source>
</evidence>
<reference evidence="2 3" key="1">
    <citation type="submission" date="2019-07" db="EMBL/GenBank/DDBJ databases">
        <title>Ln-dependent methylotrophs.</title>
        <authorList>
            <person name="Tani A."/>
        </authorList>
    </citation>
    <scope>NUCLEOTIDE SEQUENCE [LARGE SCALE GENOMIC DNA]</scope>
    <source>
        <strain evidence="2 3">SM89A</strain>
    </source>
</reference>
<proteinExistence type="predicted"/>
<evidence type="ECO:0000313" key="2">
    <source>
        <dbReference type="EMBL" id="TRL35762.1"/>
    </source>
</evidence>
<gene>
    <name evidence="2" type="ORF">FM996_06670</name>
</gene>